<feature type="domain" description="PUL" evidence="1">
    <location>
        <begin position="69"/>
        <end position="235"/>
    </location>
</feature>
<dbReference type="Gene3D" id="1.25.10.10">
    <property type="entry name" value="Leucine-rich Repeat Variant"/>
    <property type="match status" value="1"/>
</dbReference>
<evidence type="ECO:0000313" key="2">
    <source>
        <dbReference type="EMBL" id="JAG24286.1"/>
    </source>
</evidence>
<accession>A0A0A9XY15</accession>
<sequence length="242" mass="26719">MLTRLQQRGSLYTLLDDPPLCTALRTTLQSICLQSSIQTIQQSILPDGSVGELVSGFHTLLLQLQDPLDAFAVMGVYQGLLLHSAVQEYYQTVDSDVLDTVHSIVHQILMYIQNVEVQQQYPHTPIRVYACLTLVNMFHSSTLSKQVVQVPTAVSSVAALLADPDPVLRTLAAICVANFTVRFSEFHADDDVTQEVRETVSTVLVEALLYIGEHVGKEEVALAAYYELIALCSLIQKNSDRG</sequence>
<dbReference type="Pfam" id="PF08324">
    <property type="entry name" value="PUL"/>
    <property type="match status" value="1"/>
</dbReference>
<organism evidence="2">
    <name type="scientific">Lygus hesperus</name>
    <name type="common">Western plant bug</name>
    <dbReference type="NCBI Taxonomy" id="30085"/>
    <lineage>
        <taxon>Eukaryota</taxon>
        <taxon>Metazoa</taxon>
        <taxon>Ecdysozoa</taxon>
        <taxon>Arthropoda</taxon>
        <taxon>Hexapoda</taxon>
        <taxon>Insecta</taxon>
        <taxon>Pterygota</taxon>
        <taxon>Neoptera</taxon>
        <taxon>Paraneoptera</taxon>
        <taxon>Hemiptera</taxon>
        <taxon>Heteroptera</taxon>
        <taxon>Panheteroptera</taxon>
        <taxon>Cimicomorpha</taxon>
        <taxon>Miridae</taxon>
        <taxon>Mirini</taxon>
        <taxon>Lygus</taxon>
    </lineage>
</organism>
<dbReference type="AlphaFoldDB" id="A0A0A9XY15"/>
<dbReference type="EMBL" id="GDHC01002944">
    <property type="protein sequence ID" value="JAQ15685.1"/>
    <property type="molecule type" value="Transcribed_RNA"/>
</dbReference>
<reference evidence="3" key="3">
    <citation type="journal article" date="2016" name="Gigascience">
        <title>De novo construction of an expanded transcriptome assembly for the western tarnished plant bug, Lygus hesperus.</title>
        <authorList>
            <person name="Tassone E.E."/>
            <person name="Geib S.M."/>
            <person name="Hall B."/>
            <person name="Fabrick J.A."/>
            <person name="Brent C.S."/>
            <person name="Hull J.J."/>
        </authorList>
    </citation>
    <scope>NUCLEOTIDE SEQUENCE</scope>
</reference>
<dbReference type="InterPro" id="IPR011989">
    <property type="entry name" value="ARM-like"/>
</dbReference>
<dbReference type="InterPro" id="IPR016024">
    <property type="entry name" value="ARM-type_fold"/>
</dbReference>
<name>A0A0A9XY15_LYGHE</name>
<proteinExistence type="predicted"/>
<reference evidence="2" key="2">
    <citation type="submission" date="2014-07" db="EMBL/GenBank/DDBJ databases">
        <authorList>
            <person name="Hull J."/>
        </authorList>
    </citation>
    <scope>NUCLEOTIDE SEQUENCE</scope>
</reference>
<gene>
    <name evidence="2" type="ORF">CM83_10884</name>
    <name evidence="3" type="ORF">g.22718</name>
</gene>
<protein>
    <submittedName>
        <fullName evidence="2">Putative 1-aminocyclopropane-1-carboxylate deaminase</fullName>
    </submittedName>
</protein>
<reference evidence="2" key="1">
    <citation type="journal article" date="2014" name="PLoS ONE">
        <title>Transcriptome-Based Identification of ABC Transporters in the Western Tarnished Plant Bug Lygus hesperus.</title>
        <authorList>
            <person name="Hull J.J."/>
            <person name="Chaney K."/>
            <person name="Geib S.M."/>
            <person name="Fabrick J.A."/>
            <person name="Brent C.S."/>
            <person name="Walsh D."/>
            <person name="Lavine L.C."/>
        </authorList>
    </citation>
    <scope>NUCLEOTIDE SEQUENCE</scope>
</reference>
<evidence type="ECO:0000313" key="3">
    <source>
        <dbReference type="EMBL" id="JAQ15685.1"/>
    </source>
</evidence>
<dbReference type="EMBL" id="GBHO01019318">
    <property type="protein sequence ID" value="JAG24286.1"/>
    <property type="molecule type" value="Transcribed_RNA"/>
</dbReference>
<dbReference type="InterPro" id="IPR013535">
    <property type="entry name" value="PUL_dom"/>
</dbReference>
<dbReference type="SUPFAM" id="SSF48371">
    <property type="entry name" value="ARM repeat"/>
    <property type="match status" value="1"/>
</dbReference>
<evidence type="ECO:0000259" key="1">
    <source>
        <dbReference type="Pfam" id="PF08324"/>
    </source>
</evidence>